<reference evidence="1 2" key="1">
    <citation type="journal article" date="2017" name="ISME J.">
        <title>Potential for microbial H2 and metal transformations associated with novel bacteria and archaea in deep terrestrial subsurface sediments.</title>
        <authorList>
            <person name="Hernsdorf A.W."/>
            <person name="Amano Y."/>
            <person name="Miyakawa K."/>
            <person name="Ise K."/>
            <person name="Suzuki Y."/>
            <person name="Anantharaman K."/>
            <person name="Probst A."/>
            <person name="Burstein D."/>
            <person name="Thomas B.C."/>
            <person name="Banfield J.F."/>
        </authorList>
    </citation>
    <scope>NUCLEOTIDE SEQUENCE [LARGE SCALE GENOMIC DNA]</scope>
    <source>
        <strain evidence="1">HGW-Dojkabacteria-1</strain>
    </source>
</reference>
<proteinExistence type="predicted"/>
<accession>A0A2N2F3Q3</accession>
<gene>
    <name evidence="1" type="ORF">CVU76_02290</name>
</gene>
<comment type="caution">
    <text evidence="1">The sequence shown here is derived from an EMBL/GenBank/DDBJ whole genome shotgun (WGS) entry which is preliminary data.</text>
</comment>
<evidence type="ECO:0000313" key="1">
    <source>
        <dbReference type="EMBL" id="PKN02832.1"/>
    </source>
</evidence>
<sequence>MKKILFGFLGIFLVIGIVAGTGYALFSSKVSMTGVVLGTATPSLEIGTDKFTPEVTWYTTLPVDGQPLFKLFLPGEMDWGEFWLRNSSTANGVPLDFNLEGRITSAGGDWGLLKDAIKMRICLYNDTPGNHCDTDKTTGWMTLADWNTAARSLPGPLLQGAPVHYAINLYIDPSFGNAIANKAITGLNFEITGTQVP</sequence>
<name>A0A2N2F3Q3_9BACT</name>
<evidence type="ECO:0000313" key="2">
    <source>
        <dbReference type="Proteomes" id="UP000233417"/>
    </source>
</evidence>
<protein>
    <submittedName>
        <fullName evidence="1">Uncharacterized protein</fullName>
    </submittedName>
</protein>
<dbReference type="EMBL" id="PHAO01000001">
    <property type="protein sequence ID" value="PKN02832.1"/>
    <property type="molecule type" value="Genomic_DNA"/>
</dbReference>
<organism evidence="1 2">
    <name type="scientific">Candidatus Dojkabacteria bacterium HGW-Dojkabacteria-1</name>
    <dbReference type="NCBI Taxonomy" id="2013761"/>
    <lineage>
        <taxon>Bacteria</taxon>
        <taxon>Candidatus Dojkabacteria</taxon>
    </lineage>
</organism>
<dbReference type="Proteomes" id="UP000233417">
    <property type="component" value="Unassembled WGS sequence"/>
</dbReference>
<dbReference type="AlphaFoldDB" id="A0A2N2F3Q3"/>